<keyword evidence="6 8" id="KW-0503">Monooxygenase</keyword>
<comment type="caution">
    <text evidence="9">The sequence shown here is derived from an EMBL/GenBank/DDBJ whole genome shotgun (WGS) entry which is preliminary data.</text>
</comment>
<dbReference type="HAMAP" id="MF_01658">
    <property type="entry name" value="COQ7"/>
    <property type="match status" value="1"/>
</dbReference>
<keyword evidence="4 8" id="KW-0560">Oxidoreductase</keyword>
<dbReference type="Gene3D" id="1.20.1260.10">
    <property type="match status" value="1"/>
</dbReference>
<feature type="binding site" evidence="8">
    <location>
        <position position="135"/>
    </location>
    <ligand>
        <name>Fe cation</name>
        <dbReference type="ChEBI" id="CHEBI:24875"/>
        <label>2</label>
    </ligand>
</feature>
<dbReference type="SUPFAM" id="SSF47240">
    <property type="entry name" value="Ferritin-like"/>
    <property type="match status" value="1"/>
</dbReference>
<feature type="binding site" evidence="8">
    <location>
        <position position="101"/>
    </location>
    <ligand>
        <name>Fe cation</name>
        <dbReference type="ChEBI" id="CHEBI:24875"/>
        <label>2</label>
    </ligand>
</feature>
<keyword evidence="8" id="KW-1003">Cell membrane</keyword>
<evidence type="ECO:0000313" key="9">
    <source>
        <dbReference type="EMBL" id="MBH5321364.1"/>
    </source>
</evidence>
<dbReference type="InterPro" id="IPR012347">
    <property type="entry name" value="Ferritin-like"/>
</dbReference>
<evidence type="ECO:0000256" key="5">
    <source>
        <dbReference type="ARBA" id="ARBA00023004"/>
    </source>
</evidence>
<organism evidence="9 10">
    <name type="scientific">Aurantiacibacter sediminis</name>
    <dbReference type="NCBI Taxonomy" id="2793064"/>
    <lineage>
        <taxon>Bacteria</taxon>
        <taxon>Pseudomonadati</taxon>
        <taxon>Pseudomonadota</taxon>
        <taxon>Alphaproteobacteria</taxon>
        <taxon>Sphingomonadales</taxon>
        <taxon>Erythrobacteraceae</taxon>
        <taxon>Aurantiacibacter</taxon>
    </lineage>
</organism>
<evidence type="ECO:0000256" key="2">
    <source>
        <dbReference type="ARBA" id="ARBA00022688"/>
    </source>
</evidence>
<dbReference type="CDD" id="cd01042">
    <property type="entry name" value="DMQH"/>
    <property type="match status" value="1"/>
</dbReference>
<keyword evidence="2 8" id="KW-0831">Ubiquinone biosynthesis</keyword>
<evidence type="ECO:0000256" key="4">
    <source>
        <dbReference type="ARBA" id="ARBA00023002"/>
    </source>
</evidence>
<comment type="pathway">
    <text evidence="1 8">Cofactor biosynthesis; ubiquinone biosynthesis.</text>
</comment>
<accession>A0ABS0N077</accession>
<dbReference type="InterPro" id="IPR009078">
    <property type="entry name" value="Ferritin-like_SF"/>
</dbReference>
<evidence type="ECO:0000256" key="8">
    <source>
        <dbReference type="HAMAP-Rule" id="MF_01658"/>
    </source>
</evidence>
<keyword evidence="10" id="KW-1185">Reference proteome</keyword>
<evidence type="ECO:0000256" key="6">
    <source>
        <dbReference type="ARBA" id="ARBA00023033"/>
    </source>
</evidence>
<evidence type="ECO:0000256" key="1">
    <source>
        <dbReference type="ARBA" id="ARBA00004749"/>
    </source>
</evidence>
<protein>
    <recommendedName>
        <fullName evidence="8">3-demethoxyubiquinol 3-hydroxylase</fullName>
        <shortName evidence="8">DMQ hydroxylase</shortName>
        <ecNumber evidence="8">1.14.99.60</ecNumber>
    </recommendedName>
    <alternativeName>
        <fullName evidence="8">2-nonaprenyl-3-methyl-6-methoxy-1,4-benzoquinol hydroxylase</fullName>
    </alternativeName>
</protein>
<dbReference type="PANTHER" id="PTHR11237:SF4">
    <property type="entry name" value="5-DEMETHOXYUBIQUINONE HYDROXYLASE, MITOCHONDRIAL"/>
    <property type="match status" value="1"/>
</dbReference>
<comment type="cofactor">
    <cofactor evidence="8">
        <name>Fe cation</name>
        <dbReference type="ChEBI" id="CHEBI:24875"/>
    </cofactor>
    <text evidence="8">Binds 2 iron ions per subunit.</text>
</comment>
<dbReference type="EMBL" id="JAEANY010000001">
    <property type="protein sequence ID" value="MBH5321364.1"/>
    <property type="molecule type" value="Genomic_DNA"/>
</dbReference>
<dbReference type="RefSeq" id="WP_197920037.1">
    <property type="nucleotide sequence ID" value="NZ_CAWPTA010000006.1"/>
</dbReference>
<comment type="similarity">
    <text evidence="8">Belongs to the COQ7 family.</text>
</comment>
<keyword evidence="3 8" id="KW-0479">Metal-binding</keyword>
<dbReference type="InterPro" id="IPR011566">
    <property type="entry name" value="Ubq_synth_Coq7"/>
</dbReference>
<keyword evidence="7 8" id="KW-0472">Membrane</keyword>
<feature type="binding site" evidence="8">
    <location>
        <position position="138"/>
    </location>
    <ligand>
        <name>Fe cation</name>
        <dbReference type="ChEBI" id="CHEBI:24875"/>
        <label>2</label>
    </ligand>
</feature>
<feature type="binding site" evidence="8">
    <location>
        <position position="52"/>
    </location>
    <ligand>
        <name>Fe cation</name>
        <dbReference type="ChEBI" id="CHEBI:24875"/>
        <label>1</label>
    </ligand>
</feature>
<keyword evidence="5 8" id="KW-0408">Iron</keyword>
<feature type="binding site" evidence="8">
    <location>
        <position position="49"/>
    </location>
    <ligand>
        <name>Fe cation</name>
        <dbReference type="ChEBI" id="CHEBI:24875"/>
        <label>2</label>
    </ligand>
</feature>
<comment type="catalytic activity">
    <reaction evidence="8">
        <text>a 5-methoxy-2-methyl-3-(all-trans-polyprenyl)benzene-1,4-diol + AH2 + O2 = a 3-demethylubiquinol + A + H2O</text>
        <dbReference type="Rhea" id="RHEA:50908"/>
        <dbReference type="Rhea" id="RHEA-COMP:10859"/>
        <dbReference type="Rhea" id="RHEA-COMP:10914"/>
        <dbReference type="ChEBI" id="CHEBI:13193"/>
        <dbReference type="ChEBI" id="CHEBI:15377"/>
        <dbReference type="ChEBI" id="CHEBI:15379"/>
        <dbReference type="ChEBI" id="CHEBI:17499"/>
        <dbReference type="ChEBI" id="CHEBI:84167"/>
        <dbReference type="ChEBI" id="CHEBI:84422"/>
        <dbReference type="EC" id="1.14.99.60"/>
    </reaction>
</comment>
<dbReference type="EC" id="1.14.99.60" evidence="8"/>
<gene>
    <name evidence="8" type="primary">coq7</name>
    <name evidence="9" type="ORF">I5L03_02045</name>
</gene>
<reference evidence="9 10" key="1">
    <citation type="submission" date="2020-11" db="EMBL/GenBank/DDBJ databases">
        <title>Erythrobacter sediminis sp. nov., a marine bacterium from a tidal flat of Garorim Bay.</title>
        <authorList>
            <person name="Kim D."/>
            <person name="Yoo Y."/>
            <person name="Kim J.-J."/>
        </authorList>
    </citation>
    <scope>NUCLEOTIDE SEQUENCE [LARGE SCALE GENOMIC DNA]</scope>
    <source>
        <strain evidence="9 10">JGD-13</strain>
    </source>
</reference>
<dbReference type="Proteomes" id="UP000602442">
    <property type="component" value="Unassembled WGS sequence"/>
</dbReference>
<evidence type="ECO:0000256" key="3">
    <source>
        <dbReference type="ARBA" id="ARBA00022723"/>
    </source>
</evidence>
<dbReference type="Pfam" id="PF03232">
    <property type="entry name" value="COQ7"/>
    <property type="match status" value="1"/>
</dbReference>
<proteinExistence type="inferred from homology"/>
<comment type="function">
    <text evidence="8">Catalyzes the hydroxylation of 2-nonaprenyl-3-methyl-6-methoxy-1,4-benzoquinol during ubiquinone biosynthesis.</text>
</comment>
<feature type="binding site" evidence="8">
    <location>
        <position position="49"/>
    </location>
    <ligand>
        <name>Fe cation</name>
        <dbReference type="ChEBI" id="CHEBI:24875"/>
        <label>1</label>
    </ligand>
</feature>
<evidence type="ECO:0000256" key="7">
    <source>
        <dbReference type="ARBA" id="ARBA00023136"/>
    </source>
</evidence>
<feature type="binding site" evidence="8">
    <location>
        <position position="135"/>
    </location>
    <ligand>
        <name>Fe cation</name>
        <dbReference type="ChEBI" id="CHEBI:24875"/>
        <label>1</label>
    </ligand>
</feature>
<comment type="subcellular location">
    <subcellularLocation>
        <location evidence="8">Cell membrane</location>
        <topology evidence="8">Peripheral membrane protein</topology>
    </subcellularLocation>
</comment>
<dbReference type="PANTHER" id="PTHR11237">
    <property type="entry name" value="COENZYME Q10 BIOSYNTHESIS PROTEIN 7"/>
    <property type="match status" value="1"/>
</dbReference>
<evidence type="ECO:0000313" key="10">
    <source>
        <dbReference type="Proteomes" id="UP000602442"/>
    </source>
</evidence>
<name>A0ABS0N077_9SPHN</name>
<feature type="binding site" evidence="8">
    <location>
        <position position="18"/>
    </location>
    <ligand>
        <name>Fe cation</name>
        <dbReference type="ChEBI" id="CHEBI:24875"/>
        <label>1</label>
    </ligand>
</feature>
<sequence length="174" mass="19004">MTATKDRSEMIRVDQAGEFGATRIYAGQLAVMGERGPHSAEIRAMAEQEAGHRAEFDALIAKRGVRPTLLQPFWNVAGYALGAGTALLGPKAAMACTAAVEEEIDLHYSRQLDELEADGDDPELADMIHRFREDEREHRDAAIAHGAEETPGYPLLHAVIRLGCKAAIRISEKI</sequence>